<accession>A0A2P5HTI4</accession>
<comment type="caution">
    <text evidence="3">The sequence shown here is derived from an EMBL/GenBank/DDBJ whole genome shotgun (WGS) entry which is preliminary data.</text>
</comment>
<dbReference type="InterPro" id="IPR007213">
    <property type="entry name" value="Ppm1/Ppm2/Tcmp"/>
</dbReference>
<reference evidence="3" key="1">
    <citation type="submission" date="2017-09" db="EMBL/GenBank/DDBJ databases">
        <title>Polyketide synthases of a Diaporthe helianthi virulent isolate.</title>
        <authorList>
            <person name="Baroncelli R."/>
        </authorList>
    </citation>
    <scope>NUCLEOTIDE SEQUENCE [LARGE SCALE GENOMIC DNA]</scope>
    <source>
        <strain evidence="3">7/96</strain>
    </source>
</reference>
<dbReference type="InterPro" id="IPR029063">
    <property type="entry name" value="SAM-dependent_MTases_sf"/>
</dbReference>
<dbReference type="Proteomes" id="UP000094444">
    <property type="component" value="Unassembled WGS sequence"/>
</dbReference>
<keyword evidence="2" id="KW-0808">Transferase</keyword>
<dbReference type="Pfam" id="PF04072">
    <property type="entry name" value="LCM"/>
    <property type="match status" value="1"/>
</dbReference>
<dbReference type="AlphaFoldDB" id="A0A2P5HTI4"/>
<protein>
    <submittedName>
        <fullName evidence="3">O-methyltransferase</fullName>
    </submittedName>
</protein>
<evidence type="ECO:0000313" key="4">
    <source>
        <dbReference type="Proteomes" id="UP000094444"/>
    </source>
</evidence>
<name>A0A2P5HTI4_DIAHE</name>
<dbReference type="PIRSF" id="PIRSF028177">
    <property type="entry name" value="Polyketide_synth_Omtfrase_TcmP"/>
    <property type="match status" value="1"/>
</dbReference>
<dbReference type="Gene3D" id="3.40.50.150">
    <property type="entry name" value="Vaccinia Virus protein VP39"/>
    <property type="match status" value="1"/>
</dbReference>
<evidence type="ECO:0000256" key="2">
    <source>
        <dbReference type="ARBA" id="ARBA00022679"/>
    </source>
</evidence>
<dbReference type="SUPFAM" id="SSF53335">
    <property type="entry name" value="S-adenosyl-L-methionine-dependent methyltransferases"/>
    <property type="match status" value="1"/>
</dbReference>
<dbReference type="InParanoid" id="A0A2P5HTI4"/>
<dbReference type="GO" id="GO:0008168">
    <property type="term" value="F:methyltransferase activity"/>
    <property type="evidence" value="ECO:0007669"/>
    <property type="project" value="UniProtKB-KW"/>
</dbReference>
<gene>
    <name evidence="3" type="ORF">DHEL01_v208043</name>
</gene>
<dbReference type="EMBL" id="MAVT02000775">
    <property type="protein sequence ID" value="POS73561.1"/>
    <property type="molecule type" value="Genomic_DNA"/>
</dbReference>
<dbReference type="STRING" id="158607.A0A2P5HTI4"/>
<evidence type="ECO:0000256" key="1">
    <source>
        <dbReference type="ARBA" id="ARBA00022603"/>
    </source>
</evidence>
<keyword evidence="1" id="KW-0489">Methyltransferase</keyword>
<dbReference type="OrthoDB" id="203237at2759"/>
<dbReference type="PANTHER" id="PTHR43619">
    <property type="entry name" value="S-ADENOSYL-L-METHIONINE-DEPENDENT METHYLTRANSFERASE YKTD-RELATED"/>
    <property type="match status" value="1"/>
</dbReference>
<dbReference type="PANTHER" id="PTHR43619:SF2">
    <property type="entry name" value="S-ADENOSYL-L-METHIONINE-DEPENDENT METHYLTRANSFERASES SUPERFAMILY PROTEIN"/>
    <property type="match status" value="1"/>
</dbReference>
<sequence>MANTDHKGSIKLTGAQETLLLTLQARAADAETAHPILNDTYAASVVKQVRGSGYDFKKRLRLGFRERPFSAFISLRSRIIDLKTESFLAAHPGRATVLHLACGLDSRSSRVRWQAEGRVWVDVDKQDVIELRRQVMSDPVAGPGAVYRSIDPSITEEGWLENCEIPTDSPVLVIMEGLTMYLAPEEVYGLFRQITRYFLDRNVHGEIYFDAAGTMLVKVVNRLGAMKKLGTSLKWALSDLKELEKEVPGLKFQDGAGLSKIIKHDAFKAGLVGTMVRNVIYGLTLFWPSTWAPGIFSYKF</sequence>
<dbReference type="InterPro" id="IPR016874">
    <property type="entry name" value="TcmP-like"/>
</dbReference>
<keyword evidence="4" id="KW-1185">Reference proteome</keyword>
<evidence type="ECO:0000313" key="3">
    <source>
        <dbReference type="EMBL" id="POS73561.1"/>
    </source>
</evidence>
<proteinExistence type="predicted"/>
<organism evidence="3 4">
    <name type="scientific">Diaporthe helianthi</name>
    <dbReference type="NCBI Taxonomy" id="158607"/>
    <lineage>
        <taxon>Eukaryota</taxon>
        <taxon>Fungi</taxon>
        <taxon>Dikarya</taxon>
        <taxon>Ascomycota</taxon>
        <taxon>Pezizomycotina</taxon>
        <taxon>Sordariomycetes</taxon>
        <taxon>Sordariomycetidae</taxon>
        <taxon>Diaporthales</taxon>
        <taxon>Diaporthaceae</taxon>
        <taxon>Diaporthe</taxon>
    </lineage>
</organism>
<dbReference type="GO" id="GO:0032259">
    <property type="term" value="P:methylation"/>
    <property type="evidence" value="ECO:0007669"/>
    <property type="project" value="UniProtKB-KW"/>
</dbReference>